<proteinExistence type="predicted"/>
<dbReference type="AlphaFoldDB" id="A0A645J5M7"/>
<reference evidence="1" key="1">
    <citation type="submission" date="2019-08" db="EMBL/GenBank/DDBJ databases">
        <authorList>
            <person name="Kucharzyk K."/>
            <person name="Murdoch R.W."/>
            <person name="Higgins S."/>
            <person name="Loffler F."/>
        </authorList>
    </citation>
    <scope>NUCLEOTIDE SEQUENCE</scope>
</reference>
<comment type="caution">
    <text evidence="1">The sequence shown here is derived from an EMBL/GenBank/DDBJ whole genome shotgun (WGS) entry which is preliminary data.</text>
</comment>
<name>A0A645J5M7_9ZZZZ</name>
<evidence type="ECO:0000313" key="1">
    <source>
        <dbReference type="EMBL" id="MPN54763.1"/>
    </source>
</evidence>
<sequence length="117" mass="13240">MNTQGNYAGRELVCPGNEVIWLAECGSQEEDGSFDSFMECITAAQKWQDDKGYHLNSQKSGLMEFGLTEGFTVDRVDVPIEQYTVKSPYLTSRFGSGRFTYDCHGFKETHWTFPASE</sequence>
<dbReference type="EMBL" id="VSSQ01123315">
    <property type="protein sequence ID" value="MPN54763.1"/>
    <property type="molecule type" value="Genomic_DNA"/>
</dbReference>
<organism evidence="1">
    <name type="scientific">bioreactor metagenome</name>
    <dbReference type="NCBI Taxonomy" id="1076179"/>
    <lineage>
        <taxon>unclassified sequences</taxon>
        <taxon>metagenomes</taxon>
        <taxon>ecological metagenomes</taxon>
    </lineage>
</organism>
<protein>
    <submittedName>
        <fullName evidence="1">Uncharacterized protein</fullName>
    </submittedName>
</protein>
<gene>
    <name evidence="1" type="ORF">SDC9_202440</name>
</gene>
<accession>A0A645J5M7</accession>